<feature type="coiled-coil region" evidence="2">
    <location>
        <begin position="851"/>
        <end position="878"/>
    </location>
</feature>
<evidence type="ECO:0000256" key="2">
    <source>
        <dbReference type="SAM" id="Coils"/>
    </source>
</evidence>
<dbReference type="EMBL" id="JBHSAY010000009">
    <property type="protein sequence ID" value="MFC4132368.1"/>
    <property type="molecule type" value="Genomic_DNA"/>
</dbReference>
<dbReference type="Gene3D" id="1.25.40.10">
    <property type="entry name" value="Tetratricopeptide repeat domain"/>
    <property type="match status" value="2"/>
</dbReference>
<dbReference type="PROSITE" id="PS50005">
    <property type="entry name" value="TPR"/>
    <property type="match status" value="1"/>
</dbReference>
<comment type="caution">
    <text evidence="3">The sequence shown here is derived from an EMBL/GenBank/DDBJ whole genome shotgun (WGS) entry which is preliminary data.</text>
</comment>
<gene>
    <name evidence="3" type="ORF">ACFOZ4_17310</name>
</gene>
<name>A0ABV8LPQ9_9ACTN</name>
<dbReference type="SMART" id="SM00028">
    <property type="entry name" value="TPR"/>
    <property type="match status" value="5"/>
</dbReference>
<dbReference type="Proteomes" id="UP001595816">
    <property type="component" value="Unassembled WGS sequence"/>
</dbReference>
<accession>A0ABV8LPQ9</accession>
<sequence length="1499" mass="160230">MSEADRGRVRIGTADGSPYAAAGVLIAPRIVLTSADACPPGAAPTVTPAGSDHRYAAERIWPRSGAESAVALLEIIDHEWVNSAFVTRWGVLTSSDQWITSEVDGDHPVAIEINNSATLPDGSRECRPALTDQLPAGTAVYSGQILVGVLARPGEPGRRPLVRPVAPLLADEDFRAIVDQAAGRRIRVEPVELAGTIRRWRPDLDASRAATLLLPEHEVVPLHGRELLTHQILQWCAERRPSSAALLVGPAGQGKRRLARHVADSLRDTGWAVGELADRPAEDWLEGVAHSRMPVFLIADADRHLPAITALARTVLPTGGRVRVLLLAADPSLPPDPALDILFEDRVHRLDPIAADAEAMAQRLTEATVAFGGLLSLPPEPWLPGPDGWLVAGARRYATTPDAGDALQLHVAALASLLTGAPDDRRSAVGVLLDEEEFRWRQATETLPADAKTSWSAALAAALLFGAADEATAVQTLRMTMRGVAESAIGETAAWIRGLYPPDDADGTFWGTLRPRPLLLEHIAQSWTGSSLLEAMLPSVEPEQARRALSLLLATEDAALLDRVAKLAGDRVRELGPALIEAAYAQPAALTIVERIVDDPDSDLTDDLCRTLLDRVPPTAGPLAEVARRLHERLIAAYEVAVEEGQDRVRPALAAQLAAYAVLRSEVGSATAAADLAGRAVEQYQWLVESGDRGAGYVISLAESRQLYARLQAGAGRPIAAADLAGQAAGVYRTLAEATGTHGRPELADALTTQAAYAVQAGDLPGAEAALREAVGVLDVLVDGESTADARFDLSGRLVDAASQLAEVLWDDGQATASLAAREDAVRAAQRMYAVEPATARPLLIDCLDAVARAQLQLRGAEAALDALRRSLRLCREAAEADPATQLPALASAAMALSVRLSEAGQPAAALDAATEAIEALAQANKAAPGSVLAELALAQHTLSLRLAEAGRWREAAHSADQALTAYTRALHDGRTELRTEFAAALVNRAAIHATRDQHTEAAQIAQQAIGLLSTQSAPGRPGDGGAANRILAAAYTNAAVALSHLGRRDESLTLVSRAVETDPADIPATDQVRALSLHRDLLMGANRPKDAADVAARIVVLYDQFGPREPDVYRGPYAVALHEAARCFAAFRNWDTAIAYARRATTEYAADQRPARPWLDERTAVAMLLCTCYAETNRGAEAAAAAERAVALHREATGDGDARDPADLADTLDAVADLPTDALGRDLARSYAEQAVAHRRPVAMGGNPEQMRKLVRALRRSAKRQAEAAGAEEALPAAQESVAQARLLKEFSRVDGMAEIAVCLRDLSEYLASSGREAASRDAAADAAREAADEYRLLAADDPARYLTEYAGALLDLSHRQARLDAWTDALLSAEAAAEALERVPPATVADRARLGQILLQAALCLNELHQKERQYEVTLRLVGLYDSMARDDRRYQHDHAVALRNLAEVRAGRKTLPDRRDAARQAVELHRILAERDSVRYDAELKASRRTLETLRR</sequence>
<evidence type="ECO:0000256" key="1">
    <source>
        <dbReference type="PROSITE-ProRule" id="PRU00339"/>
    </source>
</evidence>
<evidence type="ECO:0008006" key="5">
    <source>
        <dbReference type="Google" id="ProtNLM"/>
    </source>
</evidence>
<dbReference type="InterPro" id="IPR011990">
    <property type="entry name" value="TPR-like_helical_dom_sf"/>
</dbReference>
<keyword evidence="2" id="KW-0175">Coiled coil</keyword>
<keyword evidence="4" id="KW-1185">Reference proteome</keyword>
<feature type="repeat" description="TPR" evidence="1">
    <location>
        <begin position="1033"/>
        <end position="1066"/>
    </location>
</feature>
<proteinExistence type="predicted"/>
<dbReference type="InterPro" id="IPR019734">
    <property type="entry name" value="TPR_rpt"/>
</dbReference>
<reference evidence="4" key="1">
    <citation type="journal article" date="2019" name="Int. J. Syst. Evol. Microbiol.">
        <title>The Global Catalogue of Microorganisms (GCM) 10K type strain sequencing project: providing services to taxonomists for standard genome sequencing and annotation.</title>
        <authorList>
            <consortium name="The Broad Institute Genomics Platform"/>
            <consortium name="The Broad Institute Genome Sequencing Center for Infectious Disease"/>
            <person name="Wu L."/>
            <person name="Ma J."/>
        </authorList>
    </citation>
    <scope>NUCLEOTIDE SEQUENCE [LARGE SCALE GENOMIC DNA]</scope>
    <source>
        <strain evidence="4">CGMCC 4.7289</strain>
    </source>
</reference>
<dbReference type="SUPFAM" id="SSF48452">
    <property type="entry name" value="TPR-like"/>
    <property type="match status" value="2"/>
</dbReference>
<keyword evidence="1" id="KW-0802">TPR repeat</keyword>
<dbReference type="SUPFAM" id="SSF52540">
    <property type="entry name" value="P-loop containing nucleoside triphosphate hydrolases"/>
    <property type="match status" value="1"/>
</dbReference>
<evidence type="ECO:0000313" key="3">
    <source>
        <dbReference type="EMBL" id="MFC4132368.1"/>
    </source>
</evidence>
<protein>
    <recommendedName>
        <fullName evidence="5">Tetratricopeptide repeat protein</fullName>
    </recommendedName>
</protein>
<organism evidence="3 4">
    <name type="scientific">Hamadaea flava</name>
    <dbReference type="NCBI Taxonomy" id="1742688"/>
    <lineage>
        <taxon>Bacteria</taxon>
        <taxon>Bacillati</taxon>
        <taxon>Actinomycetota</taxon>
        <taxon>Actinomycetes</taxon>
        <taxon>Micromonosporales</taxon>
        <taxon>Micromonosporaceae</taxon>
        <taxon>Hamadaea</taxon>
    </lineage>
</organism>
<evidence type="ECO:0000313" key="4">
    <source>
        <dbReference type="Proteomes" id="UP001595816"/>
    </source>
</evidence>
<dbReference type="InterPro" id="IPR027417">
    <property type="entry name" value="P-loop_NTPase"/>
</dbReference>
<dbReference type="Gene3D" id="3.40.50.300">
    <property type="entry name" value="P-loop containing nucleotide triphosphate hydrolases"/>
    <property type="match status" value="1"/>
</dbReference>
<dbReference type="RefSeq" id="WP_253753369.1">
    <property type="nucleotide sequence ID" value="NZ_JAMZDZ010000001.1"/>
</dbReference>